<dbReference type="EMBL" id="JABSTQ010000495">
    <property type="protein sequence ID" value="KAG0445366.1"/>
    <property type="molecule type" value="Genomic_DNA"/>
</dbReference>
<comment type="caution">
    <text evidence="1">The sequence shown here is derived from an EMBL/GenBank/DDBJ whole genome shotgun (WGS) entry which is preliminary data.</text>
</comment>
<feature type="non-terminal residue" evidence="1">
    <location>
        <position position="414"/>
    </location>
</feature>
<feature type="non-terminal residue" evidence="1">
    <location>
        <position position="1"/>
    </location>
</feature>
<evidence type="ECO:0000313" key="2">
    <source>
        <dbReference type="Proteomes" id="UP000805193"/>
    </source>
</evidence>
<keyword evidence="2" id="KW-1185">Reference proteome</keyword>
<organism evidence="1 2">
    <name type="scientific">Ixodes persulcatus</name>
    <name type="common">Taiga tick</name>
    <dbReference type="NCBI Taxonomy" id="34615"/>
    <lineage>
        <taxon>Eukaryota</taxon>
        <taxon>Metazoa</taxon>
        <taxon>Ecdysozoa</taxon>
        <taxon>Arthropoda</taxon>
        <taxon>Chelicerata</taxon>
        <taxon>Arachnida</taxon>
        <taxon>Acari</taxon>
        <taxon>Parasitiformes</taxon>
        <taxon>Ixodida</taxon>
        <taxon>Ixodoidea</taxon>
        <taxon>Ixodidae</taxon>
        <taxon>Ixodinae</taxon>
        <taxon>Ixodes</taxon>
    </lineage>
</organism>
<sequence length="414" mass="47088">LQAQLATTKANESRLQNELHTQLAKSHNELRLQSELEAELARGRQLRAELEVQLNTSKLTEVELQAEVSRFVQEVSAQCKELDLLRNNLILAQRKLEKLEEESAPFGIEKFRECDADILFYTGLPRYSSFVFLLEFLDPGENGKNIKRHQKASSGGQPSHESSGRRQKVSVENQLFLVLMKLHLGLFHQHLGHLFSVPTSTVSRRFSSWVDFMYLQLSEVPLWLPRHAIDASMPEAFLGKYPTTRVLLDATEVRCEVPTSFVTQSELYSHYKSTHTFKGLVGVSPCGLLTFVSELFTGCTSDRECVIRSGFLELQFDHGDSVMADKDFRIEDLIEEKGVTLNIPPFLKNGELTVKEVQKTQEIAALRIHVERKIQRIKSFHIFDRAIPISLAPLANQMWAICAMLTNLQAPLLR</sequence>
<gene>
    <name evidence="1" type="ORF">HPB47_016261</name>
</gene>
<reference evidence="1 2" key="1">
    <citation type="journal article" date="2020" name="Cell">
        <title>Large-Scale Comparative Analyses of Tick Genomes Elucidate Their Genetic Diversity and Vector Capacities.</title>
        <authorList>
            <consortium name="Tick Genome and Microbiome Consortium (TIGMIC)"/>
            <person name="Jia N."/>
            <person name="Wang J."/>
            <person name="Shi W."/>
            <person name="Du L."/>
            <person name="Sun Y."/>
            <person name="Zhan W."/>
            <person name="Jiang J.F."/>
            <person name="Wang Q."/>
            <person name="Zhang B."/>
            <person name="Ji P."/>
            <person name="Bell-Sakyi L."/>
            <person name="Cui X.M."/>
            <person name="Yuan T.T."/>
            <person name="Jiang B.G."/>
            <person name="Yang W.F."/>
            <person name="Lam T.T."/>
            <person name="Chang Q.C."/>
            <person name="Ding S.J."/>
            <person name="Wang X.J."/>
            <person name="Zhu J.G."/>
            <person name="Ruan X.D."/>
            <person name="Zhao L."/>
            <person name="Wei J.T."/>
            <person name="Ye R.Z."/>
            <person name="Que T.C."/>
            <person name="Du C.H."/>
            <person name="Zhou Y.H."/>
            <person name="Cheng J.X."/>
            <person name="Dai P.F."/>
            <person name="Guo W.B."/>
            <person name="Han X.H."/>
            <person name="Huang E.J."/>
            <person name="Li L.F."/>
            <person name="Wei W."/>
            <person name="Gao Y.C."/>
            <person name="Liu J.Z."/>
            <person name="Shao H.Z."/>
            <person name="Wang X."/>
            <person name="Wang C.C."/>
            <person name="Yang T.C."/>
            <person name="Huo Q.B."/>
            <person name="Li W."/>
            <person name="Chen H.Y."/>
            <person name="Chen S.E."/>
            <person name="Zhou L.G."/>
            <person name="Ni X.B."/>
            <person name="Tian J.H."/>
            <person name="Sheng Y."/>
            <person name="Liu T."/>
            <person name="Pan Y.S."/>
            <person name="Xia L.Y."/>
            <person name="Li J."/>
            <person name="Zhao F."/>
            <person name="Cao W.C."/>
        </authorList>
    </citation>
    <scope>NUCLEOTIDE SEQUENCE [LARGE SCALE GENOMIC DNA]</scope>
    <source>
        <strain evidence="1">Iper-2018</strain>
    </source>
</reference>
<accession>A0AC60R141</accession>
<proteinExistence type="predicted"/>
<dbReference type="Proteomes" id="UP000805193">
    <property type="component" value="Unassembled WGS sequence"/>
</dbReference>
<evidence type="ECO:0000313" key="1">
    <source>
        <dbReference type="EMBL" id="KAG0445366.1"/>
    </source>
</evidence>
<protein>
    <submittedName>
        <fullName evidence="1">Uncharacterized protein</fullName>
    </submittedName>
</protein>
<name>A0AC60R141_IXOPE</name>